<accession>A0A8J4DRS3</accession>
<proteinExistence type="predicted"/>
<feature type="region of interest" description="Disordered" evidence="1">
    <location>
        <begin position="52"/>
        <end position="100"/>
    </location>
</feature>
<dbReference type="Proteomes" id="UP000619260">
    <property type="component" value="Unassembled WGS sequence"/>
</dbReference>
<protein>
    <submittedName>
        <fullName evidence="2">Uncharacterized protein</fullName>
    </submittedName>
</protein>
<keyword evidence="3" id="KW-1185">Reference proteome</keyword>
<evidence type="ECO:0000313" key="2">
    <source>
        <dbReference type="EMBL" id="GIJ48445.1"/>
    </source>
</evidence>
<evidence type="ECO:0000313" key="3">
    <source>
        <dbReference type="Proteomes" id="UP000619260"/>
    </source>
</evidence>
<dbReference type="EMBL" id="BOPF01000020">
    <property type="protein sequence ID" value="GIJ48445.1"/>
    <property type="molecule type" value="Genomic_DNA"/>
</dbReference>
<gene>
    <name evidence="2" type="ORF">Val02_53310</name>
</gene>
<name>A0A8J4DRS3_9ACTN</name>
<reference evidence="2" key="1">
    <citation type="submission" date="2021-01" db="EMBL/GenBank/DDBJ databases">
        <title>Whole genome shotgun sequence of Virgisporangium aliadipatigenens NBRC 105644.</title>
        <authorList>
            <person name="Komaki H."/>
            <person name="Tamura T."/>
        </authorList>
    </citation>
    <scope>NUCLEOTIDE SEQUENCE</scope>
    <source>
        <strain evidence="2">NBRC 105644</strain>
    </source>
</reference>
<evidence type="ECO:0000256" key="1">
    <source>
        <dbReference type="SAM" id="MobiDB-lite"/>
    </source>
</evidence>
<sequence>MQYAWAGLAAMTPATLRPSISPTAVTAEPTRRRRAGLRVVIAVDMRRSSRVVVRSGPVDPDPHLPCEAGRSVPPGRPFRLGKSIDRCRKPSWQPTVSSAA</sequence>
<dbReference type="AlphaFoldDB" id="A0A8J4DRS3"/>
<comment type="caution">
    <text evidence="2">The sequence shown here is derived from an EMBL/GenBank/DDBJ whole genome shotgun (WGS) entry which is preliminary data.</text>
</comment>
<organism evidence="2 3">
    <name type="scientific">Virgisporangium aliadipatigenens</name>
    <dbReference type="NCBI Taxonomy" id="741659"/>
    <lineage>
        <taxon>Bacteria</taxon>
        <taxon>Bacillati</taxon>
        <taxon>Actinomycetota</taxon>
        <taxon>Actinomycetes</taxon>
        <taxon>Micromonosporales</taxon>
        <taxon>Micromonosporaceae</taxon>
        <taxon>Virgisporangium</taxon>
    </lineage>
</organism>